<dbReference type="InterPro" id="IPR027417">
    <property type="entry name" value="P-loop_NTPase"/>
</dbReference>
<dbReference type="SUPFAM" id="SSF52540">
    <property type="entry name" value="P-loop containing nucleoside triphosphate hydrolases"/>
    <property type="match status" value="1"/>
</dbReference>
<name>A0A0D0BG14_9AGAR</name>
<organism evidence="1 2">
    <name type="scientific">Collybiopsis luxurians FD-317 M1</name>
    <dbReference type="NCBI Taxonomy" id="944289"/>
    <lineage>
        <taxon>Eukaryota</taxon>
        <taxon>Fungi</taxon>
        <taxon>Dikarya</taxon>
        <taxon>Basidiomycota</taxon>
        <taxon>Agaricomycotina</taxon>
        <taxon>Agaricomycetes</taxon>
        <taxon>Agaricomycetidae</taxon>
        <taxon>Agaricales</taxon>
        <taxon>Marasmiineae</taxon>
        <taxon>Omphalotaceae</taxon>
        <taxon>Collybiopsis</taxon>
        <taxon>Collybiopsis luxurians</taxon>
    </lineage>
</organism>
<dbReference type="Proteomes" id="UP000053593">
    <property type="component" value="Unassembled WGS sequence"/>
</dbReference>
<dbReference type="HOGENOM" id="CLU_043173_1_0_1"/>
<dbReference type="EMBL" id="KN834826">
    <property type="protein sequence ID" value="KIK53606.1"/>
    <property type="molecule type" value="Genomic_DNA"/>
</dbReference>
<gene>
    <name evidence="1" type="ORF">GYMLUDRAFT_140825</name>
</gene>
<dbReference type="OrthoDB" id="3247165at2759"/>
<protein>
    <recommendedName>
        <fullName evidence="3">ATP-dependent DNA helicase</fullName>
    </recommendedName>
</protein>
<feature type="non-terminal residue" evidence="1">
    <location>
        <position position="1"/>
    </location>
</feature>
<reference evidence="1 2" key="1">
    <citation type="submission" date="2014-04" db="EMBL/GenBank/DDBJ databases">
        <title>Evolutionary Origins and Diversification of the Mycorrhizal Mutualists.</title>
        <authorList>
            <consortium name="DOE Joint Genome Institute"/>
            <consortium name="Mycorrhizal Genomics Consortium"/>
            <person name="Kohler A."/>
            <person name="Kuo A."/>
            <person name="Nagy L.G."/>
            <person name="Floudas D."/>
            <person name="Copeland A."/>
            <person name="Barry K.W."/>
            <person name="Cichocki N."/>
            <person name="Veneault-Fourrey C."/>
            <person name="LaButti K."/>
            <person name="Lindquist E.A."/>
            <person name="Lipzen A."/>
            <person name="Lundell T."/>
            <person name="Morin E."/>
            <person name="Murat C."/>
            <person name="Riley R."/>
            <person name="Ohm R."/>
            <person name="Sun H."/>
            <person name="Tunlid A."/>
            <person name="Henrissat B."/>
            <person name="Grigoriev I.V."/>
            <person name="Hibbett D.S."/>
            <person name="Martin F."/>
        </authorList>
    </citation>
    <scope>NUCLEOTIDE SEQUENCE [LARGE SCALE GENOMIC DNA]</scope>
    <source>
        <strain evidence="1 2">FD-317 M1</strain>
    </source>
</reference>
<proteinExistence type="predicted"/>
<accession>A0A0D0BG14</accession>
<dbReference type="AlphaFoldDB" id="A0A0D0BG14"/>
<evidence type="ECO:0000313" key="1">
    <source>
        <dbReference type="EMBL" id="KIK53606.1"/>
    </source>
</evidence>
<evidence type="ECO:0000313" key="2">
    <source>
        <dbReference type="Proteomes" id="UP000053593"/>
    </source>
</evidence>
<sequence length="401" mass="44739">MIFAGDFAQLPPVIGSSQNGSSVALYSAPPSDGKSDSKIEQALGRALWHQITTVVILRENMRQRTQSSEDAKLRRALEHMRYKSCDSLDLKFLHSRRAKGNGLGPDLSSPVFRHAPIICGTNILKDAINDSGSHCFATDTKQKLESFYSLDTLCKAQNKDENHKKVTRSSKILRPPLLTSTLKETLWNSPASSAKELIDLCLGMPVIIKHNFATELCITNGQEAVVTGWDCSKITDDKFKLDTLYVKLTNPPQPIQLPQLPPNVVPIPARKHHTYFTLPSGWMLSLYREQVDVLPLFALTDYASQGKTRPVNVVQTTALSSCQSYYTALSRSSNAQHTAIIGEINSDLITGGLQSQGWLRQEFWQLEVLDQITQLRYEGKLPSKINGNRCSSLIESWLVWQ</sequence>
<keyword evidence="2" id="KW-1185">Reference proteome</keyword>
<evidence type="ECO:0008006" key="3">
    <source>
        <dbReference type="Google" id="ProtNLM"/>
    </source>
</evidence>